<keyword evidence="4 6" id="KW-0472">Membrane</keyword>
<dbReference type="AlphaFoldDB" id="A0A2V5GQR2"/>
<evidence type="ECO:0000256" key="4">
    <source>
        <dbReference type="ARBA" id="ARBA00023136"/>
    </source>
</evidence>
<feature type="transmembrane region" description="Helical" evidence="6">
    <location>
        <begin position="38"/>
        <end position="63"/>
    </location>
</feature>
<reference evidence="8 9" key="1">
    <citation type="submission" date="2018-02" db="EMBL/GenBank/DDBJ databases">
        <title>The genomes of Aspergillus section Nigri reveals drivers in fungal speciation.</title>
        <authorList>
            <consortium name="DOE Joint Genome Institute"/>
            <person name="Vesth T.C."/>
            <person name="Nybo J."/>
            <person name="Theobald S."/>
            <person name="Brandl J."/>
            <person name="Frisvad J.C."/>
            <person name="Nielsen K.F."/>
            <person name="Lyhne E.K."/>
            <person name="Kogle M.E."/>
            <person name="Kuo A."/>
            <person name="Riley R."/>
            <person name="Clum A."/>
            <person name="Nolan M."/>
            <person name="Lipzen A."/>
            <person name="Salamov A."/>
            <person name="Henrissat B."/>
            <person name="Wiebenga A."/>
            <person name="De vries R.P."/>
            <person name="Grigoriev I.V."/>
            <person name="Mortensen U.H."/>
            <person name="Andersen M.R."/>
            <person name="Baker S.E."/>
        </authorList>
    </citation>
    <scope>NUCLEOTIDE SEQUENCE [LARGE SCALE GENOMIC DNA]</scope>
    <source>
        <strain evidence="8 9">CBS 115571</strain>
    </source>
</reference>
<dbReference type="OMA" id="VFIMRVF"/>
<evidence type="ECO:0000256" key="1">
    <source>
        <dbReference type="ARBA" id="ARBA00004141"/>
    </source>
</evidence>
<feature type="transmembrane region" description="Helical" evidence="6">
    <location>
        <begin position="230"/>
        <end position="250"/>
    </location>
</feature>
<dbReference type="EMBL" id="KZ825243">
    <property type="protein sequence ID" value="PYI13449.1"/>
    <property type="molecule type" value="Genomic_DNA"/>
</dbReference>
<evidence type="ECO:0000259" key="7">
    <source>
        <dbReference type="Pfam" id="PF20684"/>
    </source>
</evidence>
<comment type="similarity">
    <text evidence="5">Belongs to the SAT4 family.</text>
</comment>
<evidence type="ECO:0000256" key="6">
    <source>
        <dbReference type="SAM" id="Phobius"/>
    </source>
</evidence>
<keyword evidence="9" id="KW-1185">Reference proteome</keyword>
<keyword evidence="2 6" id="KW-0812">Transmembrane</keyword>
<evidence type="ECO:0000256" key="2">
    <source>
        <dbReference type="ARBA" id="ARBA00022692"/>
    </source>
</evidence>
<feature type="transmembrane region" description="Helical" evidence="6">
    <location>
        <begin position="116"/>
        <end position="137"/>
    </location>
</feature>
<feature type="transmembrane region" description="Helical" evidence="6">
    <location>
        <begin position="83"/>
        <end position="104"/>
    </location>
</feature>
<feature type="transmembrane region" description="Helical" evidence="6">
    <location>
        <begin position="6"/>
        <end position="26"/>
    </location>
</feature>
<dbReference type="Proteomes" id="UP000249829">
    <property type="component" value="Unassembled WGS sequence"/>
</dbReference>
<evidence type="ECO:0000256" key="5">
    <source>
        <dbReference type="ARBA" id="ARBA00038359"/>
    </source>
</evidence>
<organism evidence="8 9">
    <name type="scientific">Aspergillus violaceofuscus (strain CBS 115571)</name>
    <dbReference type="NCBI Taxonomy" id="1450538"/>
    <lineage>
        <taxon>Eukaryota</taxon>
        <taxon>Fungi</taxon>
        <taxon>Dikarya</taxon>
        <taxon>Ascomycota</taxon>
        <taxon>Pezizomycotina</taxon>
        <taxon>Eurotiomycetes</taxon>
        <taxon>Eurotiomycetidae</taxon>
        <taxon>Eurotiales</taxon>
        <taxon>Aspergillaceae</taxon>
        <taxon>Aspergillus</taxon>
    </lineage>
</organism>
<feature type="domain" description="Rhodopsin" evidence="7">
    <location>
        <begin position="22"/>
        <end position="262"/>
    </location>
</feature>
<dbReference type="InterPro" id="IPR049326">
    <property type="entry name" value="Rhodopsin_dom_fungi"/>
</dbReference>
<comment type="subcellular location">
    <subcellularLocation>
        <location evidence="1">Membrane</location>
        <topology evidence="1">Multi-pass membrane protein</topology>
    </subcellularLocation>
</comment>
<sequence>MVHTVRGVIGACAALALVVCCLRLYVRKCGIRAFGLDDFLVLLALVMVLAFAALSLILTRYAIGYHQDTVPAANMIIMAKYVYVLFCLDLWVALAVKCSLTVFIMRVFPTQPIRRIGLIIMALMAMVTVSGELPLILQCWPVRATWDKTLPEYKCFSDAGLENLQLYQAILMLLFDLMIIGLPMPTIWRLQMPIQRRLFIIGIFCRGLVACAAGLARIPLLGFQENSTDYTYVGAVPLVLMNLEYALGLISGSLPSLRVLVRFIPGLNSSKRSTYPTQEWELSGPAECRFGGRPRWMHRLRGEDAKSILRARVGSRFWRYRGVPAHWSLWVAGDGVAGAFRLLEKGLQCNESEMRCRAGPRQPSCLSCWRNLPSQFAGLSTADTRPPM</sequence>
<accession>A0A2V5GQR2</accession>
<dbReference type="STRING" id="1450538.A0A2V5GQR2"/>
<dbReference type="GO" id="GO:0016020">
    <property type="term" value="C:membrane"/>
    <property type="evidence" value="ECO:0007669"/>
    <property type="project" value="UniProtKB-SubCell"/>
</dbReference>
<evidence type="ECO:0000313" key="9">
    <source>
        <dbReference type="Proteomes" id="UP000249829"/>
    </source>
</evidence>
<gene>
    <name evidence="8" type="ORF">BO99DRAFT_347343</name>
</gene>
<evidence type="ECO:0000256" key="3">
    <source>
        <dbReference type="ARBA" id="ARBA00022989"/>
    </source>
</evidence>
<dbReference type="PANTHER" id="PTHR33048">
    <property type="entry name" value="PTH11-LIKE INTEGRAL MEMBRANE PROTEIN (AFU_ORTHOLOGUE AFUA_5G11245)"/>
    <property type="match status" value="1"/>
</dbReference>
<evidence type="ECO:0000313" key="8">
    <source>
        <dbReference type="EMBL" id="PYI13449.1"/>
    </source>
</evidence>
<name>A0A2V5GQR2_ASPV1</name>
<keyword evidence="3 6" id="KW-1133">Transmembrane helix</keyword>
<dbReference type="InterPro" id="IPR052337">
    <property type="entry name" value="SAT4-like"/>
</dbReference>
<feature type="transmembrane region" description="Helical" evidence="6">
    <location>
        <begin position="166"/>
        <end position="186"/>
    </location>
</feature>
<protein>
    <recommendedName>
        <fullName evidence="7">Rhodopsin domain-containing protein</fullName>
    </recommendedName>
</protein>
<dbReference type="Pfam" id="PF20684">
    <property type="entry name" value="Fung_rhodopsin"/>
    <property type="match status" value="1"/>
</dbReference>
<feature type="transmembrane region" description="Helical" evidence="6">
    <location>
        <begin position="198"/>
        <end position="218"/>
    </location>
</feature>
<dbReference type="PANTHER" id="PTHR33048:SF108">
    <property type="entry name" value="INTEGRAL MEMBRANE PROTEIN"/>
    <property type="match status" value="1"/>
</dbReference>
<proteinExistence type="inferred from homology"/>